<dbReference type="SUPFAM" id="SSF54001">
    <property type="entry name" value="Cysteine proteinases"/>
    <property type="match status" value="1"/>
</dbReference>
<dbReference type="PROSITE" id="PS50600">
    <property type="entry name" value="ULP_PROTEASE"/>
    <property type="match status" value="1"/>
</dbReference>
<comment type="similarity">
    <text evidence="1">Belongs to the peptidase C48 family.</text>
</comment>
<feature type="domain" description="Ubiquitin-like protease family profile" evidence="6">
    <location>
        <begin position="342"/>
        <end position="474"/>
    </location>
</feature>
<dbReference type="GO" id="GO:0006508">
    <property type="term" value="P:proteolysis"/>
    <property type="evidence" value="ECO:0007669"/>
    <property type="project" value="UniProtKB-KW"/>
</dbReference>
<keyword evidence="4" id="KW-0788">Thiol protease</keyword>
<evidence type="ECO:0000256" key="1">
    <source>
        <dbReference type="ARBA" id="ARBA00005234"/>
    </source>
</evidence>
<protein>
    <recommendedName>
        <fullName evidence="6">Ubiquitin-like protease family profile domain-containing protein</fullName>
    </recommendedName>
</protein>
<keyword evidence="3" id="KW-0378">Hydrolase</keyword>
<dbReference type="AlphaFoldDB" id="A0A1Y2GMC3"/>
<keyword evidence="2" id="KW-0645">Protease</keyword>
<dbReference type="InParanoid" id="A0A1Y2GMC3"/>
<evidence type="ECO:0000256" key="5">
    <source>
        <dbReference type="SAM" id="MobiDB-lite"/>
    </source>
</evidence>
<accession>A0A1Y2GMC3</accession>
<proteinExistence type="inferred from homology"/>
<dbReference type="OrthoDB" id="1939479at2759"/>
<dbReference type="Pfam" id="PF02902">
    <property type="entry name" value="Peptidase_C48"/>
    <property type="match status" value="1"/>
</dbReference>
<evidence type="ECO:0000256" key="2">
    <source>
        <dbReference type="ARBA" id="ARBA00022670"/>
    </source>
</evidence>
<sequence length="474" mass="54374">MTSSKRKSIVDTAELSKRARLWFTEGLDGISSYLGLKPLESLVIEQQRKKHDWRYEGAYVRGVLLKEGQDQHFPAHRRPSPSSLSPNDGSKKPAEPTAAAMDNSEENKPYQLEPYTKLPTFTAPDFRERPSFADESNSSLASGSPSSSSVSSVTGSSRFSNLPHHIDLNKTPYCGLDHESMPAKLKGQLRCCRARMNRLQAALDATIGALRSDRESIVSSRRTSQPSIDEEIAEHRRMREYYRSYDKDDLLLERSITSRQPAWLRTGYQGNKEPTWLKNIRNLINRNLPSVEKQERPPSHQAIVSEHERIEKELKARKSGHEHFPPLAKDDEQRSSAEGFNVAILKKDIQTLRPGQWLNDEVINFYGNLIMARSKESTELPKVHVFSTFFYKTLSENGYEKVRRWTKKKPFDFHGWENDCPKDIPTQKNGFDCGVFTCTFIEFKSRGQDQLDFSQRNMDYLRKKIALSIINKSL</sequence>
<evidence type="ECO:0000313" key="7">
    <source>
        <dbReference type="EMBL" id="ORZ11656.1"/>
    </source>
</evidence>
<dbReference type="GeneID" id="33566541"/>
<keyword evidence="8" id="KW-1185">Reference proteome</keyword>
<organism evidence="7 8">
    <name type="scientific">Lobosporangium transversale</name>
    <dbReference type="NCBI Taxonomy" id="64571"/>
    <lineage>
        <taxon>Eukaryota</taxon>
        <taxon>Fungi</taxon>
        <taxon>Fungi incertae sedis</taxon>
        <taxon>Mucoromycota</taxon>
        <taxon>Mortierellomycotina</taxon>
        <taxon>Mortierellomycetes</taxon>
        <taxon>Mortierellales</taxon>
        <taxon>Mortierellaceae</taxon>
        <taxon>Lobosporangium</taxon>
    </lineage>
</organism>
<name>A0A1Y2GMC3_9FUNG</name>
<evidence type="ECO:0000259" key="6">
    <source>
        <dbReference type="PROSITE" id="PS50600"/>
    </source>
</evidence>
<gene>
    <name evidence="7" type="ORF">BCR41DRAFT_356710</name>
</gene>
<dbReference type="GO" id="GO:0005634">
    <property type="term" value="C:nucleus"/>
    <property type="evidence" value="ECO:0007669"/>
    <property type="project" value="TreeGrafter"/>
</dbReference>
<dbReference type="InterPro" id="IPR003653">
    <property type="entry name" value="Peptidase_C48_C"/>
</dbReference>
<evidence type="ECO:0000256" key="3">
    <source>
        <dbReference type="ARBA" id="ARBA00022801"/>
    </source>
</evidence>
<dbReference type="InterPro" id="IPR038765">
    <property type="entry name" value="Papain-like_cys_pep_sf"/>
</dbReference>
<dbReference type="EMBL" id="MCFF01000027">
    <property type="protein sequence ID" value="ORZ11656.1"/>
    <property type="molecule type" value="Genomic_DNA"/>
</dbReference>
<dbReference type="PANTHER" id="PTHR12606">
    <property type="entry name" value="SENTRIN/SUMO-SPECIFIC PROTEASE"/>
    <property type="match status" value="1"/>
</dbReference>
<feature type="compositionally biased region" description="Low complexity" evidence="5">
    <location>
        <begin position="136"/>
        <end position="160"/>
    </location>
</feature>
<dbReference type="GO" id="GO:0016929">
    <property type="term" value="F:deSUMOylase activity"/>
    <property type="evidence" value="ECO:0007669"/>
    <property type="project" value="TreeGrafter"/>
</dbReference>
<comment type="caution">
    <text evidence="7">The sequence shown here is derived from an EMBL/GenBank/DDBJ whole genome shotgun (WGS) entry which is preliminary data.</text>
</comment>
<dbReference type="Gene3D" id="3.40.395.10">
    <property type="entry name" value="Adenoviral Proteinase, Chain A"/>
    <property type="match status" value="2"/>
</dbReference>
<dbReference type="Proteomes" id="UP000193648">
    <property type="component" value="Unassembled WGS sequence"/>
</dbReference>
<reference evidence="7 8" key="1">
    <citation type="submission" date="2016-07" db="EMBL/GenBank/DDBJ databases">
        <title>Pervasive Adenine N6-methylation of Active Genes in Fungi.</title>
        <authorList>
            <consortium name="DOE Joint Genome Institute"/>
            <person name="Mondo S.J."/>
            <person name="Dannebaum R.O."/>
            <person name="Kuo R.C."/>
            <person name="Labutti K."/>
            <person name="Haridas S."/>
            <person name="Kuo A."/>
            <person name="Salamov A."/>
            <person name="Ahrendt S.R."/>
            <person name="Lipzen A."/>
            <person name="Sullivan W."/>
            <person name="Andreopoulos W.B."/>
            <person name="Clum A."/>
            <person name="Lindquist E."/>
            <person name="Daum C."/>
            <person name="Ramamoorthy G.K."/>
            <person name="Gryganskyi A."/>
            <person name="Culley D."/>
            <person name="Magnuson J.K."/>
            <person name="James T.Y."/>
            <person name="O'Malley M.A."/>
            <person name="Stajich J.E."/>
            <person name="Spatafora J.W."/>
            <person name="Visel A."/>
            <person name="Grigoriev I.V."/>
        </authorList>
    </citation>
    <scope>NUCLEOTIDE SEQUENCE [LARGE SCALE GENOMIC DNA]</scope>
    <source>
        <strain evidence="7 8">NRRL 3116</strain>
    </source>
</reference>
<feature type="region of interest" description="Disordered" evidence="5">
    <location>
        <begin position="70"/>
        <end position="164"/>
    </location>
</feature>
<dbReference type="PANTHER" id="PTHR12606:SF141">
    <property type="entry name" value="GH15225P-RELATED"/>
    <property type="match status" value="1"/>
</dbReference>
<evidence type="ECO:0000313" key="8">
    <source>
        <dbReference type="Proteomes" id="UP000193648"/>
    </source>
</evidence>
<dbReference type="RefSeq" id="XP_021879753.1">
    <property type="nucleotide sequence ID" value="XM_022024697.1"/>
</dbReference>
<evidence type="ECO:0000256" key="4">
    <source>
        <dbReference type="ARBA" id="ARBA00022807"/>
    </source>
</evidence>
<dbReference type="STRING" id="64571.A0A1Y2GMC3"/>
<dbReference type="GO" id="GO:0016926">
    <property type="term" value="P:protein desumoylation"/>
    <property type="evidence" value="ECO:0007669"/>
    <property type="project" value="TreeGrafter"/>
</dbReference>